<comment type="caution">
    <text evidence="1">The sequence shown here is derived from an EMBL/GenBank/DDBJ whole genome shotgun (WGS) entry which is preliminary data.</text>
</comment>
<dbReference type="STRING" id="1802593.A2172_02680"/>
<accession>A0A1G1W6H4</accession>
<dbReference type="Proteomes" id="UP000176631">
    <property type="component" value="Unassembled WGS sequence"/>
</dbReference>
<gene>
    <name evidence="1" type="ORF">A2172_02680</name>
</gene>
<reference evidence="1 2" key="1">
    <citation type="journal article" date="2016" name="Nat. Commun.">
        <title>Thousands of microbial genomes shed light on interconnected biogeochemical processes in an aquifer system.</title>
        <authorList>
            <person name="Anantharaman K."/>
            <person name="Brown C.T."/>
            <person name="Hug L.A."/>
            <person name="Sharon I."/>
            <person name="Castelle C.J."/>
            <person name="Probst A.J."/>
            <person name="Thomas B.C."/>
            <person name="Singh A."/>
            <person name="Wilkins M.J."/>
            <person name="Karaoz U."/>
            <person name="Brodie E.L."/>
            <person name="Williams K.H."/>
            <person name="Hubbard S.S."/>
            <person name="Banfield J.F."/>
        </authorList>
    </citation>
    <scope>NUCLEOTIDE SEQUENCE [LARGE SCALE GENOMIC DNA]</scope>
</reference>
<protein>
    <recommendedName>
        <fullName evidence="3">SprT-like domain-containing protein</fullName>
    </recommendedName>
</protein>
<dbReference type="EMBL" id="MHCP01000028">
    <property type="protein sequence ID" value="OGY23253.1"/>
    <property type="molecule type" value="Genomic_DNA"/>
</dbReference>
<evidence type="ECO:0008006" key="3">
    <source>
        <dbReference type="Google" id="ProtNLM"/>
    </source>
</evidence>
<proteinExistence type="predicted"/>
<dbReference type="AlphaFoldDB" id="A0A1G1W6H4"/>
<organism evidence="1 2">
    <name type="scientific">Candidatus Woykebacteria bacterium RBG_13_40_15</name>
    <dbReference type="NCBI Taxonomy" id="1802593"/>
    <lineage>
        <taxon>Bacteria</taxon>
        <taxon>Candidatus Woykeibacteriota</taxon>
    </lineage>
</organism>
<name>A0A1G1W6H4_9BACT</name>
<evidence type="ECO:0000313" key="2">
    <source>
        <dbReference type="Proteomes" id="UP000176631"/>
    </source>
</evidence>
<sequence length="129" mass="15400">MRTNLYLSKRLDSIWENRFFDVPRKNKIDIRFGRAANYRFGSIRYCYNDRSVRITINGRFQDEKYPDDIIDHTISHELCHYAHGFPTPGPRLSRYPHRGGIIDKEMTKRGLGHLITFYKSWVKAYIKSI</sequence>
<evidence type="ECO:0000313" key="1">
    <source>
        <dbReference type="EMBL" id="OGY23253.1"/>
    </source>
</evidence>